<dbReference type="PaxDb" id="10029-XP_003505099.1"/>
<evidence type="ECO:0000256" key="7">
    <source>
        <dbReference type="ARBA" id="ARBA00023180"/>
    </source>
</evidence>
<dbReference type="InterPro" id="IPR037171">
    <property type="entry name" value="NagB/RpiA_transferase-like"/>
</dbReference>
<dbReference type="GO" id="GO:0005576">
    <property type="term" value="C:extracellular region"/>
    <property type="evidence" value="ECO:0007669"/>
    <property type="project" value="UniProtKB-SubCell"/>
</dbReference>
<dbReference type="Pfam" id="PF01144">
    <property type="entry name" value="CoA_trans"/>
    <property type="match status" value="1"/>
</dbReference>
<dbReference type="Pfam" id="PF00019">
    <property type="entry name" value="TGF_beta"/>
    <property type="match status" value="1"/>
</dbReference>
<dbReference type="SMART" id="SM00882">
    <property type="entry name" value="CoA_trans"/>
    <property type="match status" value="1"/>
</dbReference>
<dbReference type="SUPFAM" id="SSF100950">
    <property type="entry name" value="NagB/RpiA/CoA transferase-like"/>
    <property type="match status" value="1"/>
</dbReference>
<reference evidence="11" key="1">
    <citation type="journal article" date="2011" name="Nat. Biotechnol.">
        <title>The genomic sequence of the Chinese hamster ovary (CHO)-K1 cell line.</title>
        <authorList>
            <person name="Xu X."/>
            <person name="Nagarajan H."/>
            <person name="Lewis N.E."/>
            <person name="Pan S."/>
            <person name="Cai Z."/>
            <person name="Liu X."/>
            <person name="Chen W."/>
            <person name="Xie M."/>
            <person name="Wang W."/>
            <person name="Hammond S."/>
            <person name="Andersen M.R."/>
            <person name="Neff N."/>
            <person name="Passarelli B."/>
            <person name="Koh W."/>
            <person name="Fan H.C."/>
            <person name="Wang J."/>
            <person name="Gui Y."/>
            <person name="Lee K.H."/>
            <person name="Betenbaugh M.J."/>
            <person name="Quake S.R."/>
            <person name="Famili I."/>
            <person name="Palsson B.O."/>
            <person name="Wang J."/>
        </authorList>
    </citation>
    <scope>NUCLEOTIDE SEQUENCE [LARGE SCALE GENOMIC DNA]</scope>
    <source>
        <strain evidence="11">CHO K1 cell line</strain>
    </source>
</reference>
<dbReference type="InterPro" id="IPR004165">
    <property type="entry name" value="CoA_trans_fam_I"/>
</dbReference>
<dbReference type="Proteomes" id="UP000001075">
    <property type="component" value="Unassembled WGS sequence"/>
</dbReference>
<keyword evidence="4 10" id="KW-0808">Transferase</keyword>
<evidence type="ECO:0000313" key="11">
    <source>
        <dbReference type="Proteomes" id="UP000001075"/>
    </source>
</evidence>
<dbReference type="GO" id="GO:0005739">
    <property type="term" value="C:mitochondrion"/>
    <property type="evidence" value="ECO:0007669"/>
    <property type="project" value="TreeGrafter"/>
</dbReference>
<keyword evidence="7" id="KW-0325">Glycoprotein</keyword>
<evidence type="ECO:0000313" key="10">
    <source>
        <dbReference type="EMBL" id="EGV92582.1"/>
    </source>
</evidence>
<dbReference type="InterPro" id="IPR017948">
    <property type="entry name" value="TGFb_CS"/>
</dbReference>
<dbReference type="Gene3D" id="2.10.90.10">
    <property type="entry name" value="Cystine-knot cytokines"/>
    <property type="match status" value="1"/>
</dbReference>
<dbReference type="Pfam" id="PF00688">
    <property type="entry name" value="TGFb_propeptide"/>
    <property type="match status" value="1"/>
</dbReference>
<feature type="domain" description="TGF-beta family profile" evidence="9">
    <location>
        <begin position="345"/>
        <end position="445"/>
    </location>
</feature>
<dbReference type="SMART" id="SM00204">
    <property type="entry name" value="TGFB"/>
    <property type="match status" value="1"/>
</dbReference>
<dbReference type="InterPro" id="IPR004163">
    <property type="entry name" value="CoA_transf_BS"/>
</dbReference>
<comment type="similarity">
    <text evidence="2 8">Belongs to the TGF-beta family.</text>
</comment>
<dbReference type="InterPro" id="IPR029034">
    <property type="entry name" value="Cystine-knot_cytokine"/>
</dbReference>
<accession>G3HN82</accession>
<dbReference type="NCBIfam" id="TIGR02429">
    <property type="entry name" value="pcaI_scoA_fam"/>
    <property type="match status" value="1"/>
</dbReference>
<dbReference type="Gene3D" id="2.60.120.970">
    <property type="match status" value="1"/>
</dbReference>
<comment type="subcellular location">
    <subcellularLocation>
        <location evidence="1">Secreted</location>
    </subcellularLocation>
</comment>
<proteinExistence type="inferred from homology"/>
<sequence>MSGNIPGSSHGLRPPYVFPQRRLGVHERRDMQREILAVLGLPELPRPRAPPAASRQPASAPLFMLDLYHAMADDDNGGPPPPHLGRSDLVMSFVNMVEHDHTLDYQEPHWKEFLFDLTQIPAGEAVTAAEFRIYKEPSTHPLNTTLHVSMFEVVQEHSNRWTMAALRLLAWALPRRVSARSPRPALPHYLALRFASDRCSHRSGRVYFYTDPVKALEGVKDGSTVMLGGFGLCGIPENLIAALKTKGVKDLKIVSSNVGVDDFGLGILLASKQVKRVVCSYLGENQLCEQLYLAGELDLEMTPQGTLAERIRAGGAGVPAFYTPTGYGTLVQEGGAPIRYSPNGHLDSVIAPQGYPAYYCAGECNYPMDYSMNSTNHANMQALVSITVAFLGPEGLIHVMKPDVVPKVCCVPTELSPISVLYYDRSNNVILRKERNMVVQACGCH</sequence>
<dbReference type="InParanoid" id="G3HN82"/>
<evidence type="ECO:0000256" key="1">
    <source>
        <dbReference type="ARBA" id="ARBA00004613"/>
    </source>
</evidence>
<evidence type="ECO:0000256" key="5">
    <source>
        <dbReference type="ARBA" id="ARBA00023030"/>
    </source>
</evidence>
<gene>
    <name evidence="10" type="ORF">I79_012218</name>
</gene>
<dbReference type="InterPro" id="IPR012792">
    <property type="entry name" value="3-oxoacid_CoA-transf_A"/>
</dbReference>
<evidence type="ECO:0000256" key="3">
    <source>
        <dbReference type="ARBA" id="ARBA00022525"/>
    </source>
</evidence>
<evidence type="ECO:0000256" key="8">
    <source>
        <dbReference type="RuleBase" id="RU000354"/>
    </source>
</evidence>
<dbReference type="Gene3D" id="3.40.1080.10">
    <property type="entry name" value="Glutaconate Coenzyme A-transferase"/>
    <property type="match status" value="1"/>
</dbReference>
<evidence type="ECO:0000256" key="2">
    <source>
        <dbReference type="ARBA" id="ARBA00006656"/>
    </source>
</evidence>
<dbReference type="PANTHER" id="PTHR13707">
    <property type="entry name" value="KETOACID-COENZYME A TRANSFERASE"/>
    <property type="match status" value="1"/>
</dbReference>
<dbReference type="InterPro" id="IPR001111">
    <property type="entry name" value="TGF-b_propeptide"/>
</dbReference>
<evidence type="ECO:0000256" key="4">
    <source>
        <dbReference type="ARBA" id="ARBA00022679"/>
    </source>
</evidence>
<dbReference type="PANTHER" id="PTHR13707:SF28">
    <property type="entry name" value="SUCCINYL-COA:3-KETOACID COENZYME A TRANSFERASE 2, MITOCHONDRIAL"/>
    <property type="match status" value="1"/>
</dbReference>
<dbReference type="AlphaFoldDB" id="G3HN82"/>
<dbReference type="GO" id="GO:0008260">
    <property type="term" value="F:succinyl-CoA:3-oxo-acid CoA-transferase activity"/>
    <property type="evidence" value="ECO:0007669"/>
    <property type="project" value="TreeGrafter"/>
</dbReference>
<dbReference type="PROSITE" id="PS51362">
    <property type="entry name" value="TGF_BETA_2"/>
    <property type="match status" value="1"/>
</dbReference>
<evidence type="ECO:0000256" key="6">
    <source>
        <dbReference type="ARBA" id="ARBA00023157"/>
    </source>
</evidence>
<dbReference type="eggNOG" id="KOG3822">
    <property type="taxonomic scope" value="Eukaryota"/>
</dbReference>
<protein>
    <submittedName>
        <fullName evidence="10">Succinyl-CoA:3-ketoacid-coenzyme A transferase 2A, mitochondrial</fullName>
    </submittedName>
</protein>
<dbReference type="SUPFAM" id="SSF57501">
    <property type="entry name" value="Cystine-knot cytokines"/>
    <property type="match status" value="1"/>
</dbReference>
<keyword evidence="5 8" id="KW-0339">Growth factor</keyword>
<dbReference type="PROSITE" id="PS01273">
    <property type="entry name" value="COA_TRANSF_1"/>
    <property type="match status" value="1"/>
</dbReference>
<name>G3HN82_CRIGR</name>
<dbReference type="PROSITE" id="PS00250">
    <property type="entry name" value="TGF_BETA_1"/>
    <property type="match status" value="1"/>
</dbReference>
<keyword evidence="6" id="KW-1015">Disulfide bond</keyword>
<organism evidence="10 11">
    <name type="scientific">Cricetulus griseus</name>
    <name type="common">Chinese hamster</name>
    <name type="synonym">Cricetulus barabensis griseus</name>
    <dbReference type="NCBI Taxonomy" id="10029"/>
    <lineage>
        <taxon>Eukaryota</taxon>
        <taxon>Metazoa</taxon>
        <taxon>Chordata</taxon>
        <taxon>Craniata</taxon>
        <taxon>Vertebrata</taxon>
        <taxon>Euteleostomi</taxon>
        <taxon>Mammalia</taxon>
        <taxon>Eutheria</taxon>
        <taxon>Euarchontoglires</taxon>
        <taxon>Glires</taxon>
        <taxon>Rodentia</taxon>
        <taxon>Myomorpha</taxon>
        <taxon>Muroidea</taxon>
        <taxon>Cricetidae</taxon>
        <taxon>Cricetinae</taxon>
        <taxon>Cricetulus</taxon>
    </lineage>
</organism>
<evidence type="ECO:0000259" key="9">
    <source>
        <dbReference type="PROSITE" id="PS51362"/>
    </source>
</evidence>
<dbReference type="EMBL" id="JH000537">
    <property type="protein sequence ID" value="EGV92582.1"/>
    <property type="molecule type" value="Genomic_DNA"/>
</dbReference>
<dbReference type="GO" id="GO:0008083">
    <property type="term" value="F:growth factor activity"/>
    <property type="evidence" value="ECO:0007669"/>
    <property type="project" value="UniProtKB-KW"/>
</dbReference>
<dbReference type="STRING" id="10029.G3HN82"/>
<dbReference type="InterPro" id="IPR001839">
    <property type="entry name" value="TGF-b_C"/>
</dbReference>
<keyword evidence="3" id="KW-0964">Secreted</keyword>